<dbReference type="PANTHER" id="PTHR32285">
    <property type="entry name" value="PROTEIN TRICHOME BIREFRINGENCE-LIKE 9-RELATED"/>
    <property type="match status" value="1"/>
</dbReference>
<dbReference type="GO" id="GO:0016020">
    <property type="term" value="C:membrane"/>
    <property type="evidence" value="ECO:0007669"/>
    <property type="project" value="UniProtKB-SubCell"/>
</dbReference>
<evidence type="ECO:0000256" key="6">
    <source>
        <dbReference type="ARBA" id="ARBA00023136"/>
    </source>
</evidence>
<comment type="similarity">
    <text evidence="2">Belongs to the PC-esterase family. TBL subfamily.</text>
</comment>
<sequence length="430" mass="50233">MKSSSYCKEQQHQYNFFKKDTFLSLANTTSILFYTTCLATLFTFYLIYYPINITYTSNIQEYNQISNFTQPENGKSNNKSSDKCDLFKGQWIQDERGPLYTNYSCKTIPLQRNCFLNGRKDRDFLHWKWKPDQCELPRFNAETFLSILQGRTMAFVGDSLARNHMESLLCLLSTVETPKAIQEDKEEDKSAIWEFPKQNFTLMVFWSQFLVQSTEKVINGSATGSFEIQLDKIDKKWSKKLPIMDYVIFSDAHWFSREHDLYEDDKHIGCVYCQKPNVTVLGPGPALRKAFRAAFKEINSCKNCKKVFTMLRTFSPSQFENGEWNTGGGCNRTRLVERDEVAREGYDWETRKIQVEEIAVARKLGEKSGNKFEILDVTEMMLMRPDGHPGVHWGNRWMNGYSDCIHWCLPGPIDAWNELLLEVIRRRQLT</sequence>
<name>A0ABD3T9B4_9LAMI</name>
<dbReference type="EMBL" id="JBJXBP010000004">
    <property type="protein sequence ID" value="KAL3833216.1"/>
    <property type="molecule type" value="Genomic_DNA"/>
</dbReference>
<organism evidence="10 11">
    <name type="scientific">Penstemon smallii</name>
    <dbReference type="NCBI Taxonomy" id="265156"/>
    <lineage>
        <taxon>Eukaryota</taxon>
        <taxon>Viridiplantae</taxon>
        <taxon>Streptophyta</taxon>
        <taxon>Embryophyta</taxon>
        <taxon>Tracheophyta</taxon>
        <taxon>Spermatophyta</taxon>
        <taxon>Magnoliopsida</taxon>
        <taxon>eudicotyledons</taxon>
        <taxon>Gunneridae</taxon>
        <taxon>Pentapetalae</taxon>
        <taxon>asterids</taxon>
        <taxon>lamiids</taxon>
        <taxon>Lamiales</taxon>
        <taxon>Plantaginaceae</taxon>
        <taxon>Cheloneae</taxon>
        <taxon>Penstemon</taxon>
    </lineage>
</organism>
<comment type="caution">
    <text evidence="10">The sequence shown here is derived from an EMBL/GenBank/DDBJ whole genome shotgun (WGS) entry which is preliminary data.</text>
</comment>
<evidence type="ECO:0008006" key="12">
    <source>
        <dbReference type="Google" id="ProtNLM"/>
    </source>
</evidence>
<evidence type="ECO:0000259" key="9">
    <source>
        <dbReference type="Pfam" id="PF14416"/>
    </source>
</evidence>
<evidence type="ECO:0000256" key="2">
    <source>
        <dbReference type="ARBA" id="ARBA00007727"/>
    </source>
</evidence>
<feature type="domain" description="Trichome birefringence-like C-terminal" evidence="8">
    <location>
        <begin position="136"/>
        <end position="422"/>
    </location>
</feature>
<evidence type="ECO:0000259" key="8">
    <source>
        <dbReference type="Pfam" id="PF13839"/>
    </source>
</evidence>
<dbReference type="InterPro" id="IPR025846">
    <property type="entry name" value="TBL_N"/>
</dbReference>
<evidence type="ECO:0000256" key="5">
    <source>
        <dbReference type="ARBA" id="ARBA00022989"/>
    </source>
</evidence>
<comment type="subcellular location">
    <subcellularLocation>
        <location evidence="1">Membrane</location>
        <topology evidence="1">Single-pass membrane protein</topology>
    </subcellularLocation>
</comment>
<evidence type="ECO:0000256" key="1">
    <source>
        <dbReference type="ARBA" id="ARBA00004167"/>
    </source>
</evidence>
<dbReference type="Proteomes" id="UP001634393">
    <property type="component" value="Unassembled WGS sequence"/>
</dbReference>
<evidence type="ECO:0000313" key="10">
    <source>
        <dbReference type="EMBL" id="KAL3833216.1"/>
    </source>
</evidence>
<evidence type="ECO:0000256" key="3">
    <source>
        <dbReference type="ARBA" id="ARBA00022692"/>
    </source>
</evidence>
<keyword evidence="4" id="KW-0735">Signal-anchor</keyword>
<dbReference type="AlphaFoldDB" id="A0ABD3T9B4"/>
<dbReference type="Pfam" id="PF14416">
    <property type="entry name" value="PMR5N"/>
    <property type="match status" value="1"/>
</dbReference>
<keyword evidence="11" id="KW-1185">Reference proteome</keyword>
<keyword evidence="5 7" id="KW-1133">Transmembrane helix</keyword>
<evidence type="ECO:0000256" key="4">
    <source>
        <dbReference type="ARBA" id="ARBA00022968"/>
    </source>
</evidence>
<keyword evidence="6 7" id="KW-0472">Membrane</keyword>
<accession>A0ABD3T9B4</accession>
<dbReference type="PANTHER" id="PTHR32285:SF28">
    <property type="entry name" value="XYLOGLUCAN O-ACETYLTRANSFERASE 2"/>
    <property type="match status" value="1"/>
</dbReference>
<evidence type="ECO:0000256" key="7">
    <source>
        <dbReference type="SAM" id="Phobius"/>
    </source>
</evidence>
<keyword evidence="3 7" id="KW-0812">Transmembrane</keyword>
<dbReference type="InterPro" id="IPR029962">
    <property type="entry name" value="TBL"/>
</dbReference>
<reference evidence="10 11" key="1">
    <citation type="submission" date="2024-12" db="EMBL/GenBank/DDBJ databases">
        <title>The unique morphological basis and parallel evolutionary history of personate flowers in Penstemon.</title>
        <authorList>
            <person name="Depatie T.H."/>
            <person name="Wessinger C.A."/>
        </authorList>
    </citation>
    <scope>NUCLEOTIDE SEQUENCE [LARGE SCALE GENOMIC DNA]</scope>
    <source>
        <strain evidence="10">WTNN_2</strain>
        <tissue evidence="10">Leaf</tissue>
    </source>
</reference>
<dbReference type="Pfam" id="PF13839">
    <property type="entry name" value="PC-Esterase"/>
    <property type="match status" value="1"/>
</dbReference>
<dbReference type="InterPro" id="IPR026057">
    <property type="entry name" value="TBL_C"/>
</dbReference>
<evidence type="ECO:0000313" key="11">
    <source>
        <dbReference type="Proteomes" id="UP001634393"/>
    </source>
</evidence>
<feature type="domain" description="Trichome birefringence-like N-terminal" evidence="9">
    <location>
        <begin position="83"/>
        <end position="135"/>
    </location>
</feature>
<feature type="transmembrane region" description="Helical" evidence="7">
    <location>
        <begin position="21"/>
        <end position="48"/>
    </location>
</feature>
<proteinExistence type="inferred from homology"/>
<gene>
    <name evidence="10" type="ORF">ACJIZ3_007952</name>
</gene>
<protein>
    <recommendedName>
        <fullName evidence="12">Trichome birefringence-like N-terminal domain-containing protein</fullName>
    </recommendedName>
</protein>